<organism evidence="2 3">
    <name type="scientific">Papilio machaon</name>
    <name type="common">Old World swallowtail butterfly</name>
    <dbReference type="NCBI Taxonomy" id="76193"/>
    <lineage>
        <taxon>Eukaryota</taxon>
        <taxon>Metazoa</taxon>
        <taxon>Ecdysozoa</taxon>
        <taxon>Arthropoda</taxon>
        <taxon>Hexapoda</taxon>
        <taxon>Insecta</taxon>
        <taxon>Pterygota</taxon>
        <taxon>Neoptera</taxon>
        <taxon>Endopterygota</taxon>
        <taxon>Lepidoptera</taxon>
        <taxon>Glossata</taxon>
        <taxon>Ditrysia</taxon>
        <taxon>Papilionoidea</taxon>
        <taxon>Papilionidae</taxon>
        <taxon>Papilioninae</taxon>
        <taxon>Papilio</taxon>
    </lineage>
</organism>
<dbReference type="AlphaFoldDB" id="A0A194RCW8"/>
<reference evidence="2 3" key="1">
    <citation type="journal article" date="2015" name="Nat. Commun.">
        <title>Outbred genome sequencing and CRISPR/Cas9 gene editing in butterflies.</title>
        <authorList>
            <person name="Li X."/>
            <person name="Fan D."/>
            <person name="Zhang W."/>
            <person name="Liu G."/>
            <person name="Zhang L."/>
            <person name="Zhao L."/>
            <person name="Fang X."/>
            <person name="Chen L."/>
            <person name="Dong Y."/>
            <person name="Chen Y."/>
            <person name="Ding Y."/>
            <person name="Zhao R."/>
            <person name="Feng M."/>
            <person name="Zhu Y."/>
            <person name="Feng Y."/>
            <person name="Jiang X."/>
            <person name="Zhu D."/>
            <person name="Xiang H."/>
            <person name="Feng X."/>
            <person name="Li S."/>
            <person name="Wang J."/>
            <person name="Zhang G."/>
            <person name="Kronforst M.R."/>
            <person name="Wang W."/>
        </authorList>
    </citation>
    <scope>NUCLEOTIDE SEQUENCE [LARGE SCALE GENOMIC DNA]</scope>
    <source>
        <strain evidence="2">Ya'a_city_454_Pm</strain>
        <tissue evidence="2">Whole body</tissue>
    </source>
</reference>
<sequence>MSLETTVKEICGNLCSNKATERKRSVETLKDYLTRNAVPDLLSDNTRKKAGFSWNDLFDIITDYLLKEAEKYESSKTFHTVTYPLCVSILHLCVAGSNKGRAYIKCDKIMDAALFVLRNKYLTNAIGDAYLSLLQKYVLPCDNYVSLITPSTWEDLLDIIVAGCLDKLYLENRLSVCEFIEKNLPLIFEFYEQNMDVKKKSQVFNLLHTSIAIHHPLGRIKNEESAQAHNWEEWNICLQSIMDLITLEISYIQKSHRHSNTLLTCANFNQVSAIMFFLTFKMSTHNIDVNCDGERAAKRPRTTVSINQTFKDLIGEFKQNHIPWISITEVYVKHFGCSLSTIDYEILLKTLQEFVSTNKINEIWCIFESLTCQVLRNLKALKDGAFIEHVNSLWMICVR</sequence>
<dbReference type="Proteomes" id="UP000053240">
    <property type="component" value="Unassembled WGS sequence"/>
</dbReference>
<keyword evidence="2" id="KW-0808">Transferase</keyword>
<dbReference type="EMBL" id="KQ460398">
    <property type="protein sequence ID" value="KPJ15115.1"/>
    <property type="molecule type" value="Genomic_DNA"/>
</dbReference>
<dbReference type="InParanoid" id="A0A194RCW8"/>
<dbReference type="STRING" id="76193.A0A194RCW8"/>
<feature type="domain" description="Telomere-length maintenance and DNA damage repair" evidence="1">
    <location>
        <begin position="1"/>
        <end position="155"/>
    </location>
</feature>
<dbReference type="GO" id="GO:0004674">
    <property type="term" value="F:protein serine/threonine kinase activity"/>
    <property type="evidence" value="ECO:0007669"/>
    <property type="project" value="InterPro"/>
</dbReference>
<evidence type="ECO:0000313" key="3">
    <source>
        <dbReference type="Proteomes" id="UP000053240"/>
    </source>
</evidence>
<proteinExistence type="predicted"/>
<dbReference type="SMART" id="SM01342">
    <property type="entry name" value="TAN"/>
    <property type="match status" value="1"/>
</dbReference>
<protein>
    <submittedName>
        <fullName evidence="2">Serine-protein kinase ATM</fullName>
    </submittedName>
</protein>
<evidence type="ECO:0000259" key="1">
    <source>
        <dbReference type="SMART" id="SM01342"/>
    </source>
</evidence>
<accession>A0A194RCW8</accession>
<dbReference type="Pfam" id="PF11640">
    <property type="entry name" value="TAN"/>
    <property type="match status" value="1"/>
</dbReference>
<gene>
    <name evidence="2" type="ORF">RR48_09142</name>
</gene>
<name>A0A194RCW8_PAPMA</name>
<keyword evidence="3" id="KW-1185">Reference proteome</keyword>
<dbReference type="InterPro" id="IPR021668">
    <property type="entry name" value="TAN"/>
</dbReference>
<evidence type="ECO:0000313" key="2">
    <source>
        <dbReference type="EMBL" id="KPJ15115.1"/>
    </source>
</evidence>
<keyword evidence="2" id="KW-0418">Kinase</keyword>